<proteinExistence type="predicted"/>
<sequence length="220" mass="24077">MGVLKMLTARKTVGSLPTHRLASRYPSDSSSTNSYLRYSSSGYAITDSLNDSSTAASARPSCKRCRSPTSSVPAVSPVCGALSQVRANLSSPPKRIKDSDSVTDLEVSSKDGYEPYVPREVSLGVDFEDSYEPYTEPDIDSDIQADINECIAYADAIRARGMDDRDVIETAAVKEVGSRERHADGAVEITYETLRGLVQRFHDHAVEILVHRIQVIESEQ</sequence>
<evidence type="ECO:0000313" key="2">
    <source>
        <dbReference type="EMBL" id="GJS78879.1"/>
    </source>
</evidence>
<evidence type="ECO:0000313" key="3">
    <source>
        <dbReference type="Proteomes" id="UP001151760"/>
    </source>
</evidence>
<dbReference type="Proteomes" id="UP001151760">
    <property type="component" value="Unassembled WGS sequence"/>
</dbReference>
<reference evidence="2" key="1">
    <citation type="journal article" date="2022" name="Int. J. Mol. Sci.">
        <title>Draft Genome of Tanacetum Coccineum: Genomic Comparison of Closely Related Tanacetum-Family Plants.</title>
        <authorList>
            <person name="Yamashiro T."/>
            <person name="Shiraishi A."/>
            <person name="Nakayama K."/>
            <person name="Satake H."/>
        </authorList>
    </citation>
    <scope>NUCLEOTIDE SEQUENCE</scope>
</reference>
<accession>A0ABQ4YM15</accession>
<comment type="caution">
    <text evidence="2">The sequence shown here is derived from an EMBL/GenBank/DDBJ whole genome shotgun (WGS) entry which is preliminary data.</text>
</comment>
<evidence type="ECO:0000256" key="1">
    <source>
        <dbReference type="SAM" id="MobiDB-lite"/>
    </source>
</evidence>
<organism evidence="2 3">
    <name type="scientific">Tanacetum coccineum</name>
    <dbReference type="NCBI Taxonomy" id="301880"/>
    <lineage>
        <taxon>Eukaryota</taxon>
        <taxon>Viridiplantae</taxon>
        <taxon>Streptophyta</taxon>
        <taxon>Embryophyta</taxon>
        <taxon>Tracheophyta</taxon>
        <taxon>Spermatophyta</taxon>
        <taxon>Magnoliopsida</taxon>
        <taxon>eudicotyledons</taxon>
        <taxon>Gunneridae</taxon>
        <taxon>Pentapetalae</taxon>
        <taxon>asterids</taxon>
        <taxon>campanulids</taxon>
        <taxon>Asterales</taxon>
        <taxon>Asteraceae</taxon>
        <taxon>Asteroideae</taxon>
        <taxon>Anthemideae</taxon>
        <taxon>Anthemidinae</taxon>
        <taxon>Tanacetum</taxon>
    </lineage>
</organism>
<protein>
    <submittedName>
        <fullName evidence="2">Uncharacterized protein</fullName>
    </submittedName>
</protein>
<name>A0ABQ4YM15_9ASTR</name>
<keyword evidence="3" id="KW-1185">Reference proteome</keyword>
<reference evidence="2" key="2">
    <citation type="submission" date="2022-01" db="EMBL/GenBank/DDBJ databases">
        <authorList>
            <person name="Yamashiro T."/>
            <person name="Shiraishi A."/>
            <person name="Satake H."/>
            <person name="Nakayama K."/>
        </authorList>
    </citation>
    <scope>NUCLEOTIDE SEQUENCE</scope>
</reference>
<feature type="region of interest" description="Disordered" evidence="1">
    <location>
        <begin position="89"/>
        <end position="109"/>
    </location>
</feature>
<gene>
    <name evidence="2" type="ORF">Tco_0728760</name>
</gene>
<dbReference type="EMBL" id="BQNB010010558">
    <property type="protein sequence ID" value="GJS78879.1"/>
    <property type="molecule type" value="Genomic_DNA"/>
</dbReference>